<dbReference type="SUPFAM" id="SSF75615">
    <property type="entry name" value="Siroheme synthase middle domains-like"/>
    <property type="match status" value="1"/>
</dbReference>
<comment type="pathway">
    <text evidence="1">Porphyrin-containing compound metabolism; siroheme biosynthesis; sirohydrochlorin from precorrin-2: step 1/1.</text>
</comment>
<keyword evidence="6" id="KW-0949">S-adenosyl-L-methionine</keyword>
<evidence type="ECO:0000256" key="7">
    <source>
        <dbReference type="ARBA" id="ARBA00023002"/>
    </source>
</evidence>
<dbReference type="InterPro" id="IPR035996">
    <property type="entry name" value="4pyrrol_Methylase_sf"/>
</dbReference>
<evidence type="ECO:0000256" key="3">
    <source>
        <dbReference type="ARBA" id="ARBA00022573"/>
    </source>
</evidence>
<evidence type="ECO:0000256" key="2">
    <source>
        <dbReference type="ARBA" id="ARBA00012400"/>
    </source>
</evidence>
<keyword evidence="7" id="KW-0560">Oxidoreductase</keyword>
<dbReference type="Pfam" id="PF00590">
    <property type="entry name" value="TP_methylase"/>
    <property type="match status" value="1"/>
</dbReference>
<dbReference type="PANTHER" id="PTHR45790:SF6">
    <property type="entry name" value="UROPORPHYRINOGEN-III C-METHYLTRANSFERASE"/>
    <property type="match status" value="1"/>
</dbReference>
<dbReference type="Gene3D" id="3.40.1010.10">
    <property type="entry name" value="Cobalt-precorrin-4 Transmethylase, Domain 1"/>
    <property type="match status" value="1"/>
</dbReference>
<evidence type="ECO:0000259" key="13">
    <source>
        <dbReference type="Pfam" id="PF00590"/>
    </source>
</evidence>
<evidence type="ECO:0000256" key="4">
    <source>
        <dbReference type="ARBA" id="ARBA00022603"/>
    </source>
</evidence>
<dbReference type="STRING" id="91626.A0A0C9MFT1"/>
<evidence type="ECO:0000259" key="15">
    <source>
        <dbReference type="Pfam" id="PF14824"/>
    </source>
</evidence>
<keyword evidence="9" id="KW-0456">Lyase</keyword>
<feature type="domain" description="Tetrapyrrole methylase" evidence="13">
    <location>
        <begin position="273"/>
        <end position="478"/>
    </location>
</feature>
<protein>
    <recommendedName>
        <fullName evidence="2">precorrin-2 dehydrogenase</fullName>
        <ecNumber evidence="2">1.3.1.76</ecNumber>
    </recommendedName>
</protein>
<keyword evidence="17" id="KW-1185">Reference proteome</keyword>
<dbReference type="CDD" id="cd11642">
    <property type="entry name" value="SUMT"/>
    <property type="match status" value="1"/>
</dbReference>
<proteinExistence type="predicted"/>
<evidence type="ECO:0000256" key="11">
    <source>
        <dbReference type="ARBA" id="ARBA00023268"/>
    </source>
</evidence>
<evidence type="ECO:0000256" key="1">
    <source>
        <dbReference type="ARBA" id="ARBA00005010"/>
    </source>
</evidence>
<evidence type="ECO:0000256" key="9">
    <source>
        <dbReference type="ARBA" id="ARBA00023239"/>
    </source>
</evidence>
<feature type="domain" description="Siroheme synthase central" evidence="15">
    <location>
        <begin position="156"/>
        <end position="177"/>
    </location>
</feature>
<dbReference type="GO" id="GO:0043115">
    <property type="term" value="F:precorrin-2 dehydrogenase activity"/>
    <property type="evidence" value="ECO:0007669"/>
    <property type="project" value="UniProtKB-EC"/>
</dbReference>
<dbReference type="Gene3D" id="3.30.950.10">
    <property type="entry name" value="Methyltransferase, Cobalt-precorrin-4 Transmethylase, Domain 2"/>
    <property type="match status" value="1"/>
</dbReference>
<evidence type="ECO:0000313" key="17">
    <source>
        <dbReference type="Proteomes" id="UP000053815"/>
    </source>
</evidence>
<evidence type="ECO:0000256" key="8">
    <source>
        <dbReference type="ARBA" id="ARBA00023027"/>
    </source>
</evidence>
<dbReference type="FunFam" id="3.40.1010.10:FF:000006">
    <property type="entry name" value="Siroheme synthase, putative"/>
    <property type="match status" value="1"/>
</dbReference>
<gene>
    <name evidence="16" type="ORF">MAM1_0276d09121</name>
</gene>
<dbReference type="Pfam" id="PF14824">
    <property type="entry name" value="Sirohm_synth_M"/>
    <property type="match status" value="1"/>
</dbReference>
<dbReference type="Proteomes" id="UP000053815">
    <property type="component" value="Unassembled WGS sequence"/>
</dbReference>
<dbReference type="Pfam" id="PF13241">
    <property type="entry name" value="NAD_binding_7"/>
    <property type="match status" value="1"/>
</dbReference>
<dbReference type="InterPro" id="IPR012409">
    <property type="entry name" value="Sirohaem_synth"/>
</dbReference>
<dbReference type="GO" id="GO:0051266">
    <property type="term" value="F:sirohydrochlorin ferrochelatase activity"/>
    <property type="evidence" value="ECO:0007669"/>
    <property type="project" value="InterPro"/>
</dbReference>
<dbReference type="EMBL" id="DF836565">
    <property type="protein sequence ID" value="GAN09591.1"/>
    <property type="molecule type" value="Genomic_DNA"/>
</dbReference>
<keyword evidence="3" id="KW-0169">Cobalamin biosynthesis</keyword>
<dbReference type="Gene3D" id="1.10.3280.10">
    <property type="entry name" value="Siroheme synthase, domain 3"/>
    <property type="match status" value="1"/>
</dbReference>
<dbReference type="InterPro" id="IPR028281">
    <property type="entry name" value="Sirohaem_synthase_central"/>
</dbReference>
<feature type="domain" description="Siroheme biosynthesis protein Met8 C-terminal" evidence="14">
    <location>
        <begin position="185"/>
        <end position="237"/>
    </location>
</feature>
<dbReference type="NCBIfam" id="NF004790">
    <property type="entry name" value="PRK06136.1"/>
    <property type="match status" value="1"/>
</dbReference>
<dbReference type="PIRSF" id="PIRSF036426">
    <property type="entry name" value="Sirohaem_synth"/>
    <property type="match status" value="1"/>
</dbReference>
<dbReference type="InterPro" id="IPR014776">
    <property type="entry name" value="4pyrrole_Mease_sub2"/>
</dbReference>
<evidence type="ECO:0000256" key="10">
    <source>
        <dbReference type="ARBA" id="ARBA00023244"/>
    </source>
</evidence>
<sequence>MPTSQFPYSSYFITFQYTHNMSDTDTPATYETIQGGGSLVVAYQIAGKKVLIVGGGNVAGQRIVSLKIADAQVIVVSPEAGLHPEVKFRIENKEVEWRDRYFIDQDVDGVDMVLTALDDHEESLRIGHLCRDKRIPVNVADVPPMCDFYFMSQHRDGPLQIAVSTNGKGPKLANMVRVAAANALPDHMGDTIEKMGKLRAKVREWEPEMKNSGKRMTWVTKVCDKWGLKGMARLNDLKTQEQEDAAFNKLKEYFIMGGVPEIDAILPSDKKPRITLIGGGPGDPELITVKAKRLLEEADLVISDRLIPSQILDLVQGELRIARKFTGKSDEAQEELMQWCLDGLKKGLHVVRLKIGDPLLFGRGGEEIIWFRERGFEPELIAGISSAFSAPMAAMIPVTFRGVSDQVIITTGRGTKGSMPDLPVYGSTQTLVVLMAVGRASELRSMLFDRQYPQDVPICWIENANCPEERIIYGSVDSMANLVEEKEIKAPAVLVVGHSISVLNNIQA</sequence>
<evidence type="ECO:0000313" key="16">
    <source>
        <dbReference type="EMBL" id="GAN09591.1"/>
    </source>
</evidence>
<organism evidence="16">
    <name type="scientific">Mucor ambiguus</name>
    <dbReference type="NCBI Taxonomy" id="91626"/>
    <lineage>
        <taxon>Eukaryota</taxon>
        <taxon>Fungi</taxon>
        <taxon>Fungi incertae sedis</taxon>
        <taxon>Mucoromycota</taxon>
        <taxon>Mucoromycotina</taxon>
        <taxon>Mucoromycetes</taxon>
        <taxon>Mucorales</taxon>
        <taxon>Mucorineae</taxon>
        <taxon>Mucoraceae</taxon>
        <taxon>Mucor</taxon>
    </lineage>
</organism>
<dbReference type="Gene3D" id="3.40.50.720">
    <property type="entry name" value="NAD(P)-binding Rossmann-like Domain"/>
    <property type="match status" value="1"/>
</dbReference>
<comment type="catalytic activity">
    <reaction evidence="12">
        <text>precorrin-2 + NAD(+) = sirohydrochlorin + NADH + 2 H(+)</text>
        <dbReference type="Rhea" id="RHEA:15613"/>
        <dbReference type="ChEBI" id="CHEBI:15378"/>
        <dbReference type="ChEBI" id="CHEBI:57540"/>
        <dbReference type="ChEBI" id="CHEBI:57945"/>
        <dbReference type="ChEBI" id="CHEBI:58351"/>
        <dbReference type="ChEBI" id="CHEBI:58827"/>
        <dbReference type="EC" id="1.3.1.76"/>
    </reaction>
</comment>
<dbReference type="InterPro" id="IPR006366">
    <property type="entry name" value="CobA/CysG_C"/>
</dbReference>
<evidence type="ECO:0000256" key="5">
    <source>
        <dbReference type="ARBA" id="ARBA00022679"/>
    </source>
</evidence>
<dbReference type="OrthoDB" id="1721126at2759"/>
<keyword evidence="5 16" id="KW-0808">Transferase</keyword>
<dbReference type="InterPro" id="IPR000878">
    <property type="entry name" value="4pyrrol_Mease"/>
</dbReference>
<keyword evidence="11" id="KW-0511">Multifunctional enzyme</keyword>
<dbReference type="SUPFAM" id="SSF51735">
    <property type="entry name" value="NAD(P)-binding Rossmann-fold domains"/>
    <property type="match status" value="1"/>
</dbReference>
<dbReference type="InterPro" id="IPR014777">
    <property type="entry name" value="4pyrrole_Mease_sub1"/>
</dbReference>
<accession>A0A0C9MFT1</accession>
<dbReference type="UniPathway" id="UPA00262">
    <property type="reaction ID" value="UER00222"/>
</dbReference>
<dbReference type="InterPro" id="IPR050161">
    <property type="entry name" value="Siro_Cobalamin_biosynth"/>
</dbReference>
<dbReference type="NCBIfam" id="TIGR01469">
    <property type="entry name" value="cobA_cysG_Cterm"/>
    <property type="match status" value="1"/>
</dbReference>
<dbReference type="GO" id="GO:0032259">
    <property type="term" value="P:methylation"/>
    <property type="evidence" value="ECO:0007669"/>
    <property type="project" value="UniProtKB-KW"/>
</dbReference>
<keyword evidence="4 16" id="KW-0489">Methyltransferase</keyword>
<dbReference type="InterPro" id="IPR028162">
    <property type="entry name" value="Met8_C"/>
</dbReference>
<keyword evidence="10" id="KW-0627">Porphyrin biosynthesis</keyword>
<evidence type="ECO:0000259" key="14">
    <source>
        <dbReference type="Pfam" id="PF14823"/>
    </source>
</evidence>
<dbReference type="SUPFAM" id="SSF53790">
    <property type="entry name" value="Tetrapyrrole methylase"/>
    <property type="match status" value="1"/>
</dbReference>
<dbReference type="NCBIfam" id="TIGR01470">
    <property type="entry name" value="cysG_Nterm"/>
    <property type="match status" value="1"/>
</dbReference>
<dbReference type="GO" id="GO:0004851">
    <property type="term" value="F:uroporphyrin-III C-methyltransferase activity"/>
    <property type="evidence" value="ECO:0007669"/>
    <property type="project" value="InterPro"/>
</dbReference>
<dbReference type="GO" id="GO:0019354">
    <property type="term" value="P:siroheme biosynthetic process"/>
    <property type="evidence" value="ECO:0007669"/>
    <property type="project" value="UniProtKB-UniPathway"/>
</dbReference>
<keyword evidence="8" id="KW-0520">NAD</keyword>
<dbReference type="PANTHER" id="PTHR45790">
    <property type="entry name" value="SIROHEME SYNTHASE-RELATED"/>
    <property type="match status" value="1"/>
</dbReference>
<dbReference type="InterPro" id="IPR006367">
    <property type="entry name" value="Sirohaem_synthase_N"/>
</dbReference>
<reference evidence="16" key="1">
    <citation type="submission" date="2014-09" db="EMBL/GenBank/DDBJ databases">
        <title>Draft genome sequence of an oleaginous Mucoromycotina fungus Mucor ambiguus NBRC6742.</title>
        <authorList>
            <person name="Takeda I."/>
            <person name="Yamane N."/>
            <person name="Morita T."/>
            <person name="Tamano K."/>
            <person name="Machida M."/>
            <person name="Baker S."/>
            <person name="Koike H."/>
        </authorList>
    </citation>
    <scope>NUCLEOTIDE SEQUENCE</scope>
    <source>
        <strain evidence="16">NBRC 6742</strain>
    </source>
</reference>
<dbReference type="EC" id="1.3.1.76" evidence="2"/>
<dbReference type="Pfam" id="PF14823">
    <property type="entry name" value="Sirohm_synth_C"/>
    <property type="match status" value="1"/>
</dbReference>
<dbReference type="GO" id="GO:0051287">
    <property type="term" value="F:NAD binding"/>
    <property type="evidence" value="ECO:0007669"/>
    <property type="project" value="InterPro"/>
</dbReference>
<dbReference type="AlphaFoldDB" id="A0A0C9MFT1"/>
<name>A0A0C9MFT1_9FUNG</name>
<evidence type="ECO:0000256" key="12">
    <source>
        <dbReference type="ARBA" id="ARBA00047561"/>
    </source>
</evidence>
<evidence type="ECO:0000256" key="6">
    <source>
        <dbReference type="ARBA" id="ARBA00022691"/>
    </source>
</evidence>
<dbReference type="InterPro" id="IPR036291">
    <property type="entry name" value="NAD(P)-bd_dom_sf"/>
</dbReference>